<feature type="transmembrane region" description="Helical" evidence="1">
    <location>
        <begin position="111"/>
        <end position="144"/>
    </location>
</feature>
<keyword evidence="1" id="KW-0812">Transmembrane</keyword>
<evidence type="ECO:0000256" key="1">
    <source>
        <dbReference type="SAM" id="Phobius"/>
    </source>
</evidence>
<protein>
    <recommendedName>
        <fullName evidence="4">Glycosyltransferase RgtA/B/C/D-like domain-containing protein</fullName>
    </recommendedName>
</protein>
<evidence type="ECO:0008006" key="4">
    <source>
        <dbReference type="Google" id="ProtNLM"/>
    </source>
</evidence>
<feature type="transmembrane region" description="Helical" evidence="1">
    <location>
        <begin position="7"/>
        <end position="27"/>
    </location>
</feature>
<feature type="transmembrane region" description="Helical" evidence="1">
    <location>
        <begin position="341"/>
        <end position="358"/>
    </location>
</feature>
<feature type="transmembrane region" description="Helical" evidence="1">
    <location>
        <begin position="156"/>
        <end position="179"/>
    </location>
</feature>
<organism evidence="2 3">
    <name type="scientific">Algibacter lectus</name>
    <dbReference type="NCBI Taxonomy" id="221126"/>
    <lineage>
        <taxon>Bacteria</taxon>
        <taxon>Pseudomonadati</taxon>
        <taxon>Bacteroidota</taxon>
        <taxon>Flavobacteriia</taxon>
        <taxon>Flavobacteriales</taxon>
        <taxon>Flavobacteriaceae</taxon>
        <taxon>Algibacter</taxon>
    </lineage>
</organism>
<accession>A0A090V9I4</accession>
<reference evidence="2 3" key="1">
    <citation type="journal article" date="2014" name="Genome Announc.">
        <title>Draft Genome Sequences of Marine Flavobacterium Algibacter lectus Strains SS8 and NR4.</title>
        <authorList>
            <person name="Takatani N."/>
            <person name="Nakanishi M."/>
            <person name="Meirelles P."/>
            <person name="Mino S."/>
            <person name="Suda W."/>
            <person name="Oshima K."/>
            <person name="Hattori M."/>
            <person name="Ohkuma M."/>
            <person name="Hosokawa M."/>
            <person name="Miyashita K."/>
            <person name="Thompson F.L."/>
            <person name="Niwa A."/>
            <person name="Sawabe T."/>
            <person name="Sawabe T."/>
        </authorList>
    </citation>
    <scope>NUCLEOTIDE SEQUENCE [LARGE SCALE GENOMIC DNA]</scope>
    <source>
        <strain evidence="2 3">JCM 19300</strain>
    </source>
</reference>
<dbReference type="Proteomes" id="UP000029644">
    <property type="component" value="Unassembled WGS sequence"/>
</dbReference>
<evidence type="ECO:0000313" key="2">
    <source>
        <dbReference type="EMBL" id="GAL60828.1"/>
    </source>
</evidence>
<feature type="transmembrane region" description="Helical" evidence="1">
    <location>
        <begin position="290"/>
        <end position="309"/>
    </location>
</feature>
<dbReference type="AlphaFoldDB" id="A0A090V9I4"/>
<comment type="caution">
    <text evidence="2">The sequence shown here is derived from an EMBL/GenBank/DDBJ whole genome shotgun (WGS) entry which is preliminary data.</text>
</comment>
<feature type="transmembrane region" description="Helical" evidence="1">
    <location>
        <begin position="253"/>
        <end position="278"/>
    </location>
</feature>
<keyword evidence="1" id="KW-0472">Membrane</keyword>
<proteinExistence type="predicted"/>
<name>A0A090V9I4_9FLAO</name>
<feature type="transmembrane region" description="Helical" evidence="1">
    <location>
        <begin position="200"/>
        <end position="220"/>
    </location>
</feature>
<dbReference type="EMBL" id="BBNQ01000001">
    <property type="protein sequence ID" value="GAL60828.1"/>
    <property type="molecule type" value="Genomic_DNA"/>
</dbReference>
<feature type="transmembrane region" description="Helical" evidence="1">
    <location>
        <begin position="83"/>
        <end position="104"/>
    </location>
</feature>
<evidence type="ECO:0000313" key="3">
    <source>
        <dbReference type="Proteomes" id="UP000029644"/>
    </source>
</evidence>
<gene>
    <name evidence="2" type="ORF">JCM19300_3766</name>
</gene>
<dbReference type="OrthoDB" id="866311at2"/>
<sequence>MKYRELGCFFVLSVIIVLLSLDVGMFWDNVLYGSKIGNHLIQNSLFRWDSIPVSIDNGHPPFLATLLASGWVLFGKSLSISHWMMLPFIFGLLYQLYYFVCFFVEGKYLKIAAFILVLADPTLLSQLVLISPEIFHLFFFFLALNSILRNNIFFKILGLSLLGIVTFRGMMLCFGVFLIDALIFTVIKKQKIQYFFSKEVLLTYLVAATPACLYVAWRYATKGWLISHPLQTWGNALEFSSILDFLRNFGRNILVLGYQFTDFGRIVLLLFIVGTFCIKRKTIDWKKYNYLLIISVFSTSVIYSTSLIIRNTMGHRYFVISYVALALLAFMLIMEYRAKKIIFSGMLVSLLLGNLIVYPDTFAQGWDASLAHLSYWPIRKEAINYMEEKGIPIGKTASFFPNSTSIDNIDLNGDIRAFEGYSGDETYVFYSNVYNLSDEELQELQENYYTLKLFKKNNVRIEIMMKIAR</sequence>
<feature type="transmembrane region" description="Helical" evidence="1">
    <location>
        <begin position="315"/>
        <end position="334"/>
    </location>
</feature>
<dbReference type="RefSeq" id="WP_042502479.1">
    <property type="nucleotide sequence ID" value="NZ_BBNQ01000001.1"/>
</dbReference>
<keyword evidence="1" id="KW-1133">Transmembrane helix</keyword>